<protein>
    <submittedName>
        <fullName evidence="3">Uncharacterized protein</fullName>
    </submittedName>
</protein>
<accession>A0A0N5AU89</accession>
<evidence type="ECO:0000256" key="1">
    <source>
        <dbReference type="SAM" id="Phobius"/>
    </source>
</evidence>
<dbReference type="WBParaSite" id="SMUV_0000841601-mRNA-1">
    <property type="protein sequence ID" value="SMUV_0000841601-mRNA-1"/>
    <property type="gene ID" value="SMUV_0000841601"/>
</dbReference>
<feature type="transmembrane region" description="Helical" evidence="1">
    <location>
        <begin position="50"/>
        <end position="69"/>
    </location>
</feature>
<proteinExistence type="predicted"/>
<name>A0A0N5AU89_9BILA</name>
<organism evidence="2 3">
    <name type="scientific">Syphacia muris</name>
    <dbReference type="NCBI Taxonomy" id="451379"/>
    <lineage>
        <taxon>Eukaryota</taxon>
        <taxon>Metazoa</taxon>
        <taxon>Ecdysozoa</taxon>
        <taxon>Nematoda</taxon>
        <taxon>Chromadorea</taxon>
        <taxon>Rhabditida</taxon>
        <taxon>Spirurina</taxon>
        <taxon>Oxyuridomorpha</taxon>
        <taxon>Oxyuroidea</taxon>
        <taxon>Oxyuridae</taxon>
        <taxon>Syphacia</taxon>
    </lineage>
</organism>
<dbReference type="Proteomes" id="UP000046393">
    <property type="component" value="Unplaced"/>
</dbReference>
<dbReference type="AlphaFoldDB" id="A0A0N5AU89"/>
<keyword evidence="1" id="KW-0472">Membrane</keyword>
<sequence>MSNEAKSRLPEEVRTVSADLNQKMKELECCGGSAIDVKLESFVDELWSKMVWIFVAYLFRFYFVVVTYCSRRMTRNAC</sequence>
<keyword evidence="1" id="KW-0812">Transmembrane</keyword>
<evidence type="ECO:0000313" key="2">
    <source>
        <dbReference type="Proteomes" id="UP000046393"/>
    </source>
</evidence>
<evidence type="ECO:0000313" key="3">
    <source>
        <dbReference type="WBParaSite" id="SMUV_0000841601-mRNA-1"/>
    </source>
</evidence>
<keyword evidence="1" id="KW-1133">Transmembrane helix</keyword>
<keyword evidence="2" id="KW-1185">Reference proteome</keyword>
<reference evidence="3" key="1">
    <citation type="submission" date="2017-02" db="UniProtKB">
        <authorList>
            <consortium name="WormBaseParasite"/>
        </authorList>
    </citation>
    <scope>IDENTIFICATION</scope>
</reference>